<evidence type="ECO:0000256" key="5">
    <source>
        <dbReference type="ARBA" id="ARBA00023242"/>
    </source>
</evidence>
<comment type="caution">
    <text evidence="8">The sequence shown here is derived from an EMBL/GenBank/DDBJ whole genome shotgun (WGS) entry which is preliminary data.</text>
</comment>
<dbReference type="SMART" id="SM00338">
    <property type="entry name" value="BRLZ"/>
    <property type="match status" value="1"/>
</dbReference>
<dbReference type="PANTHER" id="PTHR45764:SF38">
    <property type="entry name" value="BZIP TRANSCRIPTION FACTOR 44"/>
    <property type="match status" value="1"/>
</dbReference>
<dbReference type="PANTHER" id="PTHR45764">
    <property type="entry name" value="BZIP TRANSCRIPTION FACTOR 44"/>
    <property type="match status" value="1"/>
</dbReference>
<evidence type="ECO:0000313" key="9">
    <source>
        <dbReference type="Proteomes" id="UP000092600"/>
    </source>
</evidence>
<keyword evidence="5" id="KW-0539">Nucleus</keyword>
<organism evidence="8 9">
    <name type="scientific">Ananas comosus</name>
    <name type="common">Pineapple</name>
    <name type="synonym">Ananas ananas</name>
    <dbReference type="NCBI Taxonomy" id="4615"/>
    <lineage>
        <taxon>Eukaryota</taxon>
        <taxon>Viridiplantae</taxon>
        <taxon>Streptophyta</taxon>
        <taxon>Embryophyta</taxon>
        <taxon>Tracheophyta</taxon>
        <taxon>Spermatophyta</taxon>
        <taxon>Magnoliopsida</taxon>
        <taxon>Liliopsida</taxon>
        <taxon>Poales</taxon>
        <taxon>Bromeliaceae</taxon>
        <taxon>Bromelioideae</taxon>
        <taxon>Ananas</taxon>
    </lineage>
</organism>
<evidence type="ECO:0000256" key="4">
    <source>
        <dbReference type="ARBA" id="ARBA00023163"/>
    </source>
</evidence>
<sequence>MSSEEDRQVVVNQRKQKRMLSNRESARRSRMRKQQRLDELVNQAARLKNENTQILMQINMITEQYMKVESENAVLRTQLRELTERLKSVNSVLMFMEEFSGLEMDIPEMPDPMLQPWKLPYPVQPITASANTLQYNY</sequence>
<dbReference type="AlphaFoldDB" id="A0A199UYT8"/>
<dbReference type="SUPFAM" id="SSF57959">
    <property type="entry name" value="Leucine zipper domain"/>
    <property type="match status" value="1"/>
</dbReference>
<keyword evidence="2" id="KW-0805">Transcription regulation</keyword>
<evidence type="ECO:0000259" key="7">
    <source>
        <dbReference type="PROSITE" id="PS50217"/>
    </source>
</evidence>
<dbReference type="InterPro" id="IPR004827">
    <property type="entry name" value="bZIP"/>
</dbReference>
<feature type="region of interest" description="Disordered" evidence="6">
    <location>
        <begin position="1"/>
        <end position="35"/>
    </location>
</feature>
<dbReference type="PROSITE" id="PS50217">
    <property type="entry name" value="BZIP"/>
    <property type="match status" value="1"/>
</dbReference>
<evidence type="ECO:0000256" key="3">
    <source>
        <dbReference type="ARBA" id="ARBA00023125"/>
    </source>
</evidence>
<dbReference type="GO" id="GO:0046982">
    <property type="term" value="F:protein heterodimerization activity"/>
    <property type="evidence" value="ECO:0007669"/>
    <property type="project" value="UniProtKB-ARBA"/>
</dbReference>
<dbReference type="GO" id="GO:0003700">
    <property type="term" value="F:DNA-binding transcription factor activity"/>
    <property type="evidence" value="ECO:0007669"/>
    <property type="project" value="InterPro"/>
</dbReference>
<keyword evidence="4" id="KW-0804">Transcription</keyword>
<dbReference type="EMBL" id="LSRQ01004221">
    <property type="protein sequence ID" value="OAY69805.1"/>
    <property type="molecule type" value="Genomic_DNA"/>
</dbReference>
<proteinExistence type="predicted"/>
<dbReference type="STRING" id="4615.A0A199UYT8"/>
<evidence type="ECO:0000313" key="8">
    <source>
        <dbReference type="EMBL" id="OAY69805.1"/>
    </source>
</evidence>
<evidence type="ECO:0000256" key="2">
    <source>
        <dbReference type="ARBA" id="ARBA00023015"/>
    </source>
</evidence>
<reference evidence="8 9" key="1">
    <citation type="journal article" date="2016" name="DNA Res.">
        <title>The draft genome of MD-2 pineapple using hybrid error correction of long reads.</title>
        <authorList>
            <person name="Redwan R.M."/>
            <person name="Saidin A."/>
            <person name="Kumar S.V."/>
        </authorList>
    </citation>
    <scope>NUCLEOTIDE SEQUENCE [LARGE SCALE GENOMIC DNA]</scope>
    <source>
        <strain evidence="9">cv. MD2</strain>
        <tissue evidence="8">Leaf</tissue>
    </source>
</reference>
<evidence type="ECO:0000256" key="1">
    <source>
        <dbReference type="ARBA" id="ARBA00004123"/>
    </source>
</evidence>
<dbReference type="GO" id="GO:0045893">
    <property type="term" value="P:positive regulation of DNA-templated transcription"/>
    <property type="evidence" value="ECO:0007669"/>
    <property type="project" value="TreeGrafter"/>
</dbReference>
<protein>
    <submittedName>
        <fullName evidence="8">Ocs element-binding factor 1</fullName>
    </submittedName>
</protein>
<dbReference type="Gene3D" id="1.20.5.170">
    <property type="match status" value="1"/>
</dbReference>
<dbReference type="Proteomes" id="UP000092600">
    <property type="component" value="Unassembled WGS sequence"/>
</dbReference>
<dbReference type="InterPro" id="IPR045314">
    <property type="entry name" value="bZIP_plant_GBF1"/>
</dbReference>
<name>A0A199UYT8_ANACO</name>
<dbReference type="InterPro" id="IPR046347">
    <property type="entry name" value="bZIP_sf"/>
</dbReference>
<evidence type="ECO:0000256" key="6">
    <source>
        <dbReference type="SAM" id="MobiDB-lite"/>
    </source>
</evidence>
<accession>A0A199UYT8</accession>
<gene>
    <name evidence="8" type="ORF">ACMD2_04721</name>
</gene>
<feature type="domain" description="BZIP" evidence="7">
    <location>
        <begin position="12"/>
        <end position="75"/>
    </location>
</feature>
<dbReference type="GO" id="GO:0005634">
    <property type="term" value="C:nucleus"/>
    <property type="evidence" value="ECO:0007669"/>
    <property type="project" value="UniProtKB-SubCell"/>
</dbReference>
<dbReference type="CDD" id="cd14702">
    <property type="entry name" value="bZIP_plant_GBF1"/>
    <property type="match status" value="1"/>
</dbReference>
<dbReference type="FunFam" id="1.20.5.170:FF:000020">
    <property type="entry name" value="BZIP transcription factor"/>
    <property type="match status" value="1"/>
</dbReference>
<dbReference type="Pfam" id="PF00170">
    <property type="entry name" value="bZIP_1"/>
    <property type="match status" value="1"/>
</dbReference>
<dbReference type="PROSITE" id="PS00036">
    <property type="entry name" value="BZIP_BASIC"/>
    <property type="match status" value="1"/>
</dbReference>
<keyword evidence="3" id="KW-0238">DNA-binding</keyword>
<dbReference type="GO" id="GO:0000976">
    <property type="term" value="F:transcription cis-regulatory region binding"/>
    <property type="evidence" value="ECO:0007669"/>
    <property type="project" value="TreeGrafter"/>
</dbReference>
<comment type="subcellular location">
    <subcellularLocation>
        <location evidence="1">Nucleus</location>
    </subcellularLocation>
</comment>